<proteinExistence type="predicted"/>
<name>A0ACB9G168_9ASTR</name>
<keyword evidence="2" id="KW-1185">Reference proteome</keyword>
<protein>
    <submittedName>
        <fullName evidence="1">Uncharacterized protein</fullName>
    </submittedName>
</protein>
<evidence type="ECO:0000313" key="1">
    <source>
        <dbReference type="EMBL" id="KAI3777212.1"/>
    </source>
</evidence>
<reference evidence="2" key="1">
    <citation type="journal article" date="2022" name="Mol. Ecol. Resour.">
        <title>The genomes of chicory, endive, great burdock and yacon provide insights into Asteraceae palaeo-polyploidization history and plant inulin production.</title>
        <authorList>
            <person name="Fan W."/>
            <person name="Wang S."/>
            <person name="Wang H."/>
            <person name="Wang A."/>
            <person name="Jiang F."/>
            <person name="Liu H."/>
            <person name="Zhao H."/>
            <person name="Xu D."/>
            <person name="Zhang Y."/>
        </authorList>
    </citation>
    <scope>NUCLEOTIDE SEQUENCE [LARGE SCALE GENOMIC DNA]</scope>
    <source>
        <strain evidence="2">cv. Yunnan</strain>
    </source>
</reference>
<organism evidence="1 2">
    <name type="scientific">Smallanthus sonchifolius</name>
    <dbReference type="NCBI Taxonomy" id="185202"/>
    <lineage>
        <taxon>Eukaryota</taxon>
        <taxon>Viridiplantae</taxon>
        <taxon>Streptophyta</taxon>
        <taxon>Embryophyta</taxon>
        <taxon>Tracheophyta</taxon>
        <taxon>Spermatophyta</taxon>
        <taxon>Magnoliopsida</taxon>
        <taxon>eudicotyledons</taxon>
        <taxon>Gunneridae</taxon>
        <taxon>Pentapetalae</taxon>
        <taxon>asterids</taxon>
        <taxon>campanulids</taxon>
        <taxon>Asterales</taxon>
        <taxon>Asteraceae</taxon>
        <taxon>Asteroideae</taxon>
        <taxon>Heliantheae alliance</taxon>
        <taxon>Millerieae</taxon>
        <taxon>Smallanthus</taxon>
    </lineage>
</organism>
<comment type="caution">
    <text evidence="1">The sequence shown here is derived from an EMBL/GenBank/DDBJ whole genome shotgun (WGS) entry which is preliminary data.</text>
</comment>
<sequence length="296" mass="31954">MDGLFGKVIHVSQLSTLDSDLSVNSVGILVDSGSKIDDTVTLNWKEKKFRVWVTEELDDWIPDCLFEDNGAEEANGGDGWSPENSNGQSCSPLEHETSKAHGDTAEDIMGSNDSGVQGNSEFQGFGNNNNNKGNSSSVSRGIRKNSFNLLMNKHKNKPSSTSPGSDNRPKKRTRSESDDIFNLNGLLGLGNNRKHHADLKNKDNGEIRKKEHGGFDLNSRADSSNVYEPGNSGRQQTVAGDAGTEVGLNPLFSGVGIQEEIQATVLLGNKLGADLGGFNTEMEKIITNEGNNVVFK</sequence>
<gene>
    <name evidence="1" type="ORF">L1987_47009</name>
</gene>
<dbReference type="EMBL" id="CM042032">
    <property type="protein sequence ID" value="KAI3777212.1"/>
    <property type="molecule type" value="Genomic_DNA"/>
</dbReference>
<evidence type="ECO:0000313" key="2">
    <source>
        <dbReference type="Proteomes" id="UP001056120"/>
    </source>
</evidence>
<reference evidence="1 2" key="2">
    <citation type="journal article" date="2022" name="Mol. Ecol. Resour.">
        <title>The genomes of chicory, endive, great burdock and yacon provide insights into Asteraceae paleo-polyploidization history and plant inulin production.</title>
        <authorList>
            <person name="Fan W."/>
            <person name="Wang S."/>
            <person name="Wang H."/>
            <person name="Wang A."/>
            <person name="Jiang F."/>
            <person name="Liu H."/>
            <person name="Zhao H."/>
            <person name="Xu D."/>
            <person name="Zhang Y."/>
        </authorList>
    </citation>
    <scope>NUCLEOTIDE SEQUENCE [LARGE SCALE GENOMIC DNA]</scope>
    <source>
        <strain evidence="2">cv. Yunnan</strain>
        <tissue evidence="1">Leaves</tissue>
    </source>
</reference>
<dbReference type="Proteomes" id="UP001056120">
    <property type="component" value="Linkage Group LG15"/>
</dbReference>
<accession>A0ACB9G168</accession>